<name>A0ABQ2DK88_9MICC</name>
<reference evidence="3" key="1">
    <citation type="journal article" date="2019" name="Int. J. Syst. Evol. Microbiol.">
        <title>The Global Catalogue of Microorganisms (GCM) 10K type strain sequencing project: providing services to taxonomists for standard genome sequencing and annotation.</title>
        <authorList>
            <consortium name="The Broad Institute Genomics Platform"/>
            <consortium name="The Broad Institute Genome Sequencing Center for Infectious Disease"/>
            <person name="Wu L."/>
            <person name="Ma J."/>
        </authorList>
    </citation>
    <scope>NUCLEOTIDE SEQUENCE [LARGE SCALE GENOMIC DNA]</scope>
    <source>
        <strain evidence="3">CGMCC 1.3685</strain>
    </source>
</reference>
<evidence type="ECO:0000256" key="1">
    <source>
        <dbReference type="ARBA" id="ARBA00023172"/>
    </source>
</evidence>
<sequence>MHTLRHTAALNLLAVGMGVADNALWLGYQRTQSTDAYSHPDMSLKEAVIDRKRPLNVELGTYRPPPDILV</sequence>
<dbReference type="Gene3D" id="1.10.443.10">
    <property type="entry name" value="Intergrase catalytic core"/>
    <property type="match status" value="1"/>
</dbReference>
<dbReference type="EMBL" id="BMKX01000004">
    <property type="protein sequence ID" value="GGJ60446.1"/>
    <property type="molecule type" value="Genomic_DNA"/>
</dbReference>
<dbReference type="InterPro" id="IPR011010">
    <property type="entry name" value="DNA_brk_join_enz"/>
</dbReference>
<dbReference type="Proteomes" id="UP000606115">
    <property type="component" value="Unassembled WGS sequence"/>
</dbReference>
<protein>
    <recommendedName>
        <fullName evidence="4">Integrase</fullName>
    </recommendedName>
</protein>
<accession>A0ABQ2DK88</accession>
<dbReference type="SUPFAM" id="SSF56349">
    <property type="entry name" value="DNA breaking-rejoining enzymes"/>
    <property type="match status" value="1"/>
</dbReference>
<keyword evidence="1" id="KW-0233">DNA recombination</keyword>
<comment type="caution">
    <text evidence="2">The sequence shown here is derived from an EMBL/GenBank/DDBJ whole genome shotgun (WGS) entry which is preliminary data.</text>
</comment>
<organism evidence="2 3">
    <name type="scientific">Glutamicibacter ardleyensis</name>
    <dbReference type="NCBI Taxonomy" id="225894"/>
    <lineage>
        <taxon>Bacteria</taxon>
        <taxon>Bacillati</taxon>
        <taxon>Actinomycetota</taxon>
        <taxon>Actinomycetes</taxon>
        <taxon>Micrococcales</taxon>
        <taxon>Micrococcaceae</taxon>
        <taxon>Glutamicibacter</taxon>
    </lineage>
</organism>
<evidence type="ECO:0000313" key="2">
    <source>
        <dbReference type="EMBL" id="GGJ60446.1"/>
    </source>
</evidence>
<gene>
    <name evidence="2" type="ORF">GCM10007173_19070</name>
</gene>
<dbReference type="InterPro" id="IPR013762">
    <property type="entry name" value="Integrase-like_cat_sf"/>
</dbReference>
<proteinExistence type="predicted"/>
<evidence type="ECO:0008006" key="4">
    <source>
        <dbReference type="Google" id="ProtNLM"/>
    </source>
</evidence>
<evidence type="ECO:0000313" key="3">
    <source>
        <dbReference type="Proteomes" id="UP000606115"/>
    </source>
</evidence>
<keyword evidence="3" id="KW-1185">Reference proteome</keyword>